<feature type="non-terminal residue" evidence="1">
    <location>
        <position position="100"/>
    </location>
</feature>
<name>A0A8J4BGN0_9CHLO</name>
<protein>
    <submittedName>
        <fullName evidence="1">Uncharacterized protein</fullName>
    </submittedName>
</protein>
<evidence type="ECO:0000313" key="1">
    <source>
        <dbReference type="EMBL" id="GIL60800.1"/>
    </source>
</evidence>
<accession>A0A8J4BGN0</accession>
<dbReference type="AlphaFoldDB" id="A0A8J4BGN0"/>
<feature type="non-terminal residue" evidence="1">
    <location>
        <position position="1"/>
    </location>
</feature>
<comment type="caution">
    <text evidence="1">The sequence shown here is derived from an EMBL/GenBank/DDBJ whole genome shotgun (WGS) entry which is preliminary data.</text>
</comment>
<gene>
    <name evidence="1" type="ORF">Vafri_15321</name>
</gene>
<evidence type="ECO:0000313" key="2">
    <source>
        <dbReference type="Proteomes" id="UP000747399"/>
    </source>
</evidence>
<organism evidence="1 2">
    <name type="scientific">Volvox africanus</name>
    <dbReference type="NCBI Taxonomy" id="51714"/>
    <lineage>
        <taxon>Eukaryota</taxon>
        <taxon>Viridiplantae</taxon>
        <taxon>Chlorophyta</taxon>
        <taxon>core chlorophytes</taxon>
        <taxon>Chlorophyceae</taxon>
        <taxon>CS clade</taxon>
        <taxon>Chlamydomonadales</taxon>
        <taxon>Volvocaceae</taxon>
        <taxon>Volvox</taxon>
    </lineage>
</organism>
<proteinExistence type="predicted"/>
<reference evidence="1" key="1">
    <citation type="journal article" date="2021" name="Proc. Natl. Acad. Sci. U.S.A.">
        <title>Three genomes in the algal genus Volvox reveal the fate of a haploid sex-determining region after a transition to homothallism.</title>
        <authorList>
            <person name="Yamamoto K."/>
            <person name="Hamaji T."/>
            <person name="Kawai-Toyooka H."/>
            <person name="Matsuzaki R."/>
            <person name="Takahashi F."/>
            <person name="Nishimura Y."/>
            <person name="Kawachi M."/>
            <person name="Noguchi H."/>
            <person name="Minakuchi Y."/>
            <person name="Umen J.G."/>
            <person name="Toyoda A."/>
            <person name="Nozaki H."/>
        </authorList>
    </citation>
    <scope>NUCLEOTIDE SEQUENCE</scope>
    <source>
        <strain evidence="1">NIES-3780</strain>
    </source>
</reference>
<keyword evidence="2" id="KW-1185">Reference proteome</keyword>
<dbReference type="EMBL" id="BNCO01000041">
    <property type="protein sequence ID" value="GIL60800.1"/>
    <property type="molecule type" value="Genomic_DNA"/>
</dbReference>
<sequence>ATKACVGARNVDAMREKRVRRLRCSGVSSWTGARLDDALASASLETRALCAAVGRKYEGVEPDDGEGIRGLTALTSGENCSVDLETADAGFPLSGLVMAG</sequence>
<dbReference type="Proteomes" id="UP000747399">
    <property type="component" value="Unassembled WGS sequence"/>
</dbReference>